<gene>
    <name evidence="2" type="primary">LOC110427569</name>
</gene>
<organism evidence="1 2">
    <name type="scientific">Herrania umbratica</name>
    <dbReference type="NCBI Taxonomy" id="108875"/>
    <lineage>
        <taxon>Eukaryota</taxon>
        <taxon>Viridiplantae</taxon>
        <taxon>Streptophyta</taxon>
        <taxon>Embryophyta</taxon>
        <taxon>Tracheophyta</taxon>
        <taxon>Spermatophyta</taxon>
        <taxon>Magnoliopsida</taxon>
        <taxon>eudicotyledons</taxon>
        <taxon>Gunneridae</taxon>
        <taxon>Pentapetalae</taxon>
        <taxon>rosids</taxon>
        <taxon>malvids</taxon>
        <taxon>Malvales</taxon>
        <taxon>Malvaceae</taxon>
        <taxon>Byttnerioideae</taxon>
        <taxon>Herrania</taxon>
    </lineage>
</organism>
<sequence length="208" mass="23722">MRSCAALNGFLGSVQWVHDPFPYATVLMILVFVGQDQYGFDKGSVEDKIYVSCFKTDGFGLPSSIIIIIGASYEECLQFIALFGSVYANIRKHQGLPFRFPGNRYDASDARVLAEQHIWAAVSEKAKNQAFNCPNGDVFTWKSFWKELCKVFDVQFVQFDVIEIMKKNAPVWDQIVEDHGLFRTKIEDLITSFEFQHVSNMTESRDFG</sequence>
<dbReference type="SUPFAM" id="SSF51735">
    <property type="entry name" value="NAD(P)-binding Rossmann-fold domains"/>
    <property type="match status" value="1"/>
</dbReference>
<protein>
    <submittedName>
        <fullName evidence="2">3-oxo-Delta(4,5)-steroid 5-beta-reductase-like</fullName>
    </submittedName>
</protein>
<name>A0A6J1BKK5_9ROSI</name>
<keyword evidence="1" id="KW-1185">Reference proteome</keyword>
<dbReference type="AlphaFoldDB" id="A0A6J1BKK5"/>
<reference evidence="2" key="1">
    <citation type="submission" date="2025-08" db="UniProtKB">
        <authorList>
            <consortium name="RefSeq"/>
        </authorList>
    </citation>
    <scope>IDENTIFICATION</scope>
    <source>
        <tissue evidence="2">Leaf</tissue>
    </source>
</reference>
<evidence type="ECO:0000313" key="1">
    <source>
        <dbReference type="Proteomes" id="UP000504621"/>
    </source>
</evidence>
<proteinExistence type="predicted"/>
<dbReference type="InterPro" id="IPR036291">
    <property type="entry name" value="NAD(P)-bd_dom_sf"/>
</dbReference>
<dbReference type="Proteomes" id="UP000504621">
    <property type="component" value="Unplaced"/>
</dbReference>
<dbReference type="RefSeq" id="XP_021298794.1">
    <property type="nucleotide sequence ID" value="XM_021443119.1"/>
</dbReference>
<dbReference type="OrthoDB" id="1731983at2759"/>
<dbReference type="PANTHER" id="PTHR32487:SF13">
    <property type="entry name" value="LOW QUALITY PROTEIN: IRIDOID SYNTHASE-LIKE"/>
    <property type="match status" value="1"/>
</dbReference>
<accession>A0A6J1BKK5</accession>
<dbReference type="GeneID" id="110427569"/>
<dbReference type="PANTHER" id="PTHR32487">
    <property type="entry name" value="3-OXO-DELTA(4,5)-STEROID 5-BETA-REDUCTASE"/>
    <property type="match status" value="1"/>
</dbReference>
<dbReference type="Gene3D" id="3.40.50.720">
    <property type="entry name" value="NAD(P)-binding Rossmann-like Domain"/>
    <property type="match status" value="1"/>
</dbReference>
<evidence type="ECO:0000313" key="2">
    <source>
        <dbReference type="RefSeq" id="XP_021298794.1"/>
    </source>
</evidence>